<evidence type="ECO:0000256" key="2">
    <source>
        <dbReference type="ARBA" id="ARBA00022737"/>
    </source>
</evidence>
<evidence type="ECO:0000256" key="1">
    <source>
        <dbReference type="ARBA" id="ARBA00022679"/>
    </source>
</evidence>
<keyword evidence="2" id="KW-0677">Repeat</keyword>
<dbReference type="Proteomes" id="UP000664288">
    <property type="component" value="Unassembled WGS sequence"/>
</dbReference>
<dbReference type="Gene3D" id="1.25.40.10">
    <property type="entry name" value="Tetratricopeptide repeat domain"/>
    <property type="match status" value="2"/>
</dbReference>
<dbReference type="Gene3D" id="3.40.50.300">
    <property type="entry name" value="P-loop containing nucleotide triphosphate hydrolases"/>
    <property type="match status" value="1"/>
</dbReference>
<dbReference type="PROSITE" id="PS50293">
    <property type="entry name" value="TPR_REGION"/>
    <property type="match status" value="1"/>
</dbReference>
<reference evidence="5 6" key="1">
    <citation type="submission" date="2021-03" db="EMBL/GenBank/DDBJ databases">
        <title>Whole genome sequence of Jiella sp. MQZ13P-4.</title>
        <authorList>
            <person name="Tuo L."/>
        </authorList>
    </citation>
    <scope>NUCLEOTIDE SEQUENCE [LARGE SCALE GENOMIC DNA]</scope>
    <source>
        <strain evidence="5 6">MQZ13P-4</strain>
    </source>
</reference>
<comment type="caution">
    <text evidence="5">The sequence shown here is derived from an EMBL/GenBank/DDBJ whole genome shotgun (WGS) entry which is preliminary data.</text>
</comment>
<feature type="repeat" description="TPR" evidence="4">
    <location>
        <begin position="130"/>
        <end position="163"/>
    </location>
</feature>
<evidence type="ECO:0000313" key="6">
    <source>
        <dbReference type="Proteomes" id="UP000664288"/>
    </source>
</evidence>
<gene>
    <name evidence="5" type="ORF">J1C47_12530</name>
</gene>
<accession>A0ABS3J463</accession>
<dbReference type="InterPro" id="IPR026634">
    <property type="entry name" value="TPST-like"/>
</dbReference>
<dbReference type="PANTHER" id="PTHR12788">
    <property type="entry name" value="PROTEIN-TYROSINE SULFOTRANSFERASE 2"/>
    <property type="match status" value="1"/>
</dbReference>
<evidence type="ECO:0000256" key="4">
    <source>
        <dbReference type="PROSITE-ProRule" id="PRU00339"/>
    </source>
</evidence>
<proteinExistence type="predicted"/>
<dbReference type="PANTHER" id="PTHR12788:SF10">
    <property type="entry name" value="PROTEIN-TYROSINE SULFOTRANSFERASE"/>
    <property type="match status" value="1"/>
</dbReference>
<keyword evidence="1" id="KW-0808">Transferase</keyword>
<dbReference type="SUPFAM" id="SSF48452">
    <property type="entry name" value="TPR-like"/>
    <property type="match status" value="1"/>
</dbReference>
<dbReference type="RefSeq" id="WP_207351110.1">
    <property type="nucleotide sequence ID" value="NZ_JAFMPY010000012.1"/>
</dbReference>
<organism evidence="5 6">
    <name type="scientific">Jiella sonneratiae</name>
    <dbReference type="NCBI Taxonomy" id="2816856"/>
    <lineage>
        <taxon>Bacteria</taxon>
        <taxon>Pseudomonadati</taxon>
        <taxon>Pseudomonadota</taxon>
        <taxon>Alphaproteobacteria</taxon>
        <taxon>Hyphomicrobiales</taxon>
        <taxon>Aurantimonadaceae</taxon>
        <taxon>Jiella</taxon>
    </lineage>
</organism>
<dbReference type="Pfam" id="PF07719">
    <property type="entry name" value="TPR_2"/>
    <property type="match status" value="1"/>
</dbReference>
<dbReference type="InterPro" id="IPR011990">
    <property type="entry name" value="TPR-like_helical_dom_sf"/>
</dbReference>
<dbReference type="InterPro" id="IPR013105">
    <property type="entry name" value="TPR_2"/>
</dbReference>
<dbReference type="EMBL" id="JAFMPY010000012">
    <property type="protein sequence ID" value="MBO0904468.1"/>
    <property type="molecule type" value="Genomic_DNA"/>
</dbReference>
<keyword evidence="3 4" id="KW-0802">TPR repeat</keyword>
<dbReference type="InterPro" id="IPR019734">
    <property type="entry name" value="TPR_rpt"/>
</dbReference>
<dbReference type="Pfam" id="PF13469">
    <property type="entry name" value="Sulfotransfer_3"/>
    <property type="match status" value="1"/>
</dbReference>
<dbReference type="SMART" id="SM00028">
    <property type="entry name" value="TPR"/>
    <property type="match status" value="4"/>
</dbReference>
<dbReference type="InterPro" id="IPR027417">
    <property type="entry name" value="P-loop_NTPase"/>
</dbReference>
<dbReference type="PROSITE" id="PS50005">
    <property type="entry name" value="TPR"/>
    <property type="match status" value="1"/>
</dbReference>
<keyword evidence="6" id="KW-1185">Reference proteome</keyword>
<sequence>MPQSRLSADRAVRKVRTLAAKGRIGEALTLASAEIRRFPDDKRLQAEFATISRRAPAAALPVEAEIERLKALYGEGLFEEVVAGASRLAPHFPRFPILPKLLGGAYQQLERHDRAAGAFRLAALLTPNDVSVQRNLGAVLAKLGRHGEAVAAFDAALRLDPADYRTTGVRAVSLAALSRQAEAMAGFDAAIALAPADLALKHDRALAEIAFGETEAARTTLAAILERAPHHAESHATLSRIRRYGAGDPHIAEMEAILERGGLSEEGRVHLHFALGKAHDEAGDTDRAFSHFAAANQLKRRQLPYAVDAQAAMFAKVRDGFAAGFVERFAGHRPATALRRRPIFILGMPRSGTTVTEQILASHSMVRGGGEMRALRNAVQPLFDRLVGQDEAAALEALGKIREAYGRALDEIGGDEPVVTDKMPANFVFAGFLPLIFPEATVIHLSRDPMATCWSNFRQHFAEEANGYVYDLADLGRYHLLHDAQMAFFKARMPGAIHELVYERLTEDQERETRALLSWCGLDFEPACLDFHTLRRRVETASRTQVQRPMYRGSSDEWRRYAAHLGPLAESLGIADAAAG</sequence>
<protein>
    <submittedName>
        <fullName evidence="5">Sulfotransferase</fullName>
    </submittedName>
</protein>
<evidence type="ECO:0000256" key="3">
    <source>
        <dbReference type="ARBA" id="ARBA00022803"/>
    </source>
</evidence>
<name>A0ABS3J463_9HYPH</name>
<dbReference type="SUPFAM" id="SSF52540">
    <property type="entry name" value="P-loop containing nucleoside triphosphate hydrolases"/>
    <property type="match status" value="1"/>
</dbReference>
<evidence type="ECO:0000313" key="5">
    <source>
        <dbReference type="EMBL" id="MBO0904468.1"/>
    </source>
</evidence>